<reference evidence="8 9" key="1">
    <citation type="submission" date="2018-12" db="EMBL/GenBank/DDBJ databases">
        <authorList>
            <consortium name="Pathogen Informatics"/>
        </authorList>
    </citation>
    <scope>NUCLEOTIDE SEQUENCE [LARGE SCALE GENOMIC DNA]</scope>
    <source>
        <strain evidence="8 9">NCTC3166</strain>
    </source>
</reference>
<dbReference type="Pfam" id="PF25984">
    <property type="entry name" value="BSH_YknX"/>
    <property type="match status" value="1"/>
</dbReference>
<feature type="region of interest" description="Disordered" evidence="4">
    <location>
        <begin position="134"/>
        <end position="157"/>
    </location>
</feature>
<keyword evidence="3" id="KW-0175">Coiled coil</keyword>
<organism evidence="8 9">
    <name type="scientific">Streptococcus viridans</name>
    <dbReference type="NCBI Taxonomy" id="78535"/>
    <lineage>
        <taxon>Bacteria</taxon>
        <taxon>Bacillati</taxon>
        <taxon>Bacillota</taxon>
        <taxon>Bacilli</taxon>
        <taxon>Lactobacillales</taxon>
        <taxon>Streptococcaceae</taxon>
        <taxon>Streptococcus</taxon>
    </lineage>
</organism>
<dbReference type="SUPFAM" id="SSF111369">
    <property type="entry name" value="HlyD-like secretion proteins"/>
    <property type="match status" value="1"/>
</dbReference>
<dbReference type="Proteomes" id="UP000270025">
    <property type="component" value="Chromosome"/>
</dbReference>
<evidence type="ECO:0000256" key="1">
    <source>
        <dbReference type="ARBA" id="ARBA00004196"/>
    </source>
</evidence>
<dbReference type="InterPro" id="IPR058636">
    <property type="entry name" value="Beta-barrel_YknX"/>
</dbReference>
<feature type="domain" description="YknX-like beta-barrel" evidence="7">
    <location>
        <begin position="218"/>
        <end position="306"/>
    </location>
</feature>
<evidence type="ECO:0000256" key="4">
    <source>
        <dbReference type="SAM" id="MobiDB-lite"/>
    </source>
</evidence>
<evidence type="ECO:0000259" key="7">
    <source>
        <dbReference type="Pfam" id="PF25990"/>
    </source>
</evidence>
<dbReference type="NCBIfam" id="TIGR01730">
    <property type="entry name" value="RND_mfp"/>
    <property type="match status" value="1"/>
</dbReference>
<dbReference type="GO" id="GO:0022857">
    <property type="term" value="F:transmembrane transporter activity"/>
    <property type="evidence" value="ECO:0007669"/>
    <property type="project" value="InterPro"/>
</dbReference>
<comment type="subcellular location">
    <subcellularLocation>
        <location evidence="1">Cell envelope</location>
    </subcellularLocation>
</comment>
<feature type="domain" description="YknX-like barrel-sandwich hybrid" evidence="5">
    <location>
        <begin position="69"/>
        <end position="213"/>
    </location>
</feature>
<dbReference type="RefSeq" id="WP_126404561.1">
    <property type="nucleotide sequence ID" value="NZ_LR134266.1"/>
</dbReference>
<dbReference type="Gene3D" id="1.10.287.470">
    <property type="entry name" value="Helix hairpin bin"/>
    <property type="match status" value="1"/>
</dbReference>
<feature type="region of interest" description="Disordered" evidence="4">
    <location>
        <begin position="365"/>
        <end position="385"/>
    </location>
</feature>
<evidence type="ECO:0000259" key="6">
    <source>
        <dbReference type="Pfam" id="PF25989"/>
    </source>
</evidence>
<dbReference type="InterPro" id="IPR050465">
    <property type="entry name" value="UPF0194_transport"/>
</dbReference>
<comment type="similarity">
    <text evidence="2">Belongs to the membrane fusion protein (MFP) (TC 8.A.1) family.</text>
</comment>
<dbReference type="KEGG" id="svf:NCTC3166_01391"/>
<proteinExistence type="inferred from homology"/>
<dbReference type="GO" id="GO:0016020">
    <property type="term" value="C:membrane"/>
    <property type="evidence" value="ECO:0007669"/>
    <property type="project" value="InterPro"/>
</dbReference>
<dbReference type="Gene3D" id="2.40.50.100">
    <property type="match status" value="1"/>
</dbReference>
<dbReference type="PANTHER" id="PTHR32347:SF14">
    <property type="entry name" value="EFFLUX SYSTEM COMPONENT YKNX-RELATED"/>
    <property type="match status" value="1"/>
</dbReference>
<dbReference type="Gene3D" id="2.40.30.170">
    <property type="match status" value="1"/>
</dbReference>
<evidence type="ECO:0000256" key="3">
    <source>
        <dbReference type="ARBA" id="ARBA00023054"/>
    </source>
</evidence>
<dbReference type="InterPro" id="IPR058637">
    <property type="entry name" value="YknX-like_C"/>
</dbReference>
<sequence length="385" mass="40407">MKKFKKWQIVTATGAALAVVGIGSWLAFGTSSPGPEEMVDMTPMVQTVKEGSIASSVLLTGKVTANQEQYIYFDGTKGDLQSILVNVGDQVTAGQAIVQYSSTEAQSAYDAAVRAVNKADRQLNDLLTNGVTIDTTGDEEADSSSASQAQRSLDTQVGDLRDARADAVANMEKAKALLDATTVKSSTDGTVVEVNKDVSKSTTGTNQTLVHIVSNGNLQVKGELSEYNLANISVGQEVTLTSKVYPGKKWTGKISYVANYPTDAGQTGASAAGSGQGTGGAKYPFTVDITSEIGDLKQGFSVNIEVKSSTIHPLVPVTSVLSDGDQSYVWTIEAGKAKKVMVTLGNADAENQEVLSGLKKDAQVITNPSGDLEDGKEVGKYDKID</sequence>
<feature type="domain" description="YknX-like C-terminal permuted SH3-like" evidence="6">
    <location>
        <begin position="315"/>
        <end position="378"/>
    </location>
</feature>
<evidence type="ECO:0000313" key="9">
    <source>
        <dbReference type="Proteomes" id="UP000270025"/>
    </source>
</evidence>
<evidence type="ECO:0000313" key="8">
    <source>
        <dbReference type="EMBL" id="VED67563.1"/>
    </source>
</evidence>
<accession>A0A447Z5G3</accession>
<evidence type="ECO:0000256" key="2">
    <source>
        <dbReference type="ARBA" id="ARBA00009477"/>
    </source>
</evidence>
<dbReference type="PANTHER" id="PTHR32347">
    <property type="entry name" value="EFFLUX SYSTEM COMPONENT YKNX-RELATED"/>
    <property type="match status" value="1"/>
</dbReference>
<dbReference type="AlphaFoldDB" id="A0A447Z5G3"/>
<gene>
    <name evidence="8" type="primary">acrA</name>
    <name evidence="8" type="ORF">NCTC3166_01391</name>
</gene>
<evidence type="ECO:0000259" key="5">
    <source>
        <dbReference type="Pfam" id="PF25984"/>
    </source>
</evidence>
<dbReference type="InterPro" id="IPR058639">
    <property type="entry name" value="BSH_YknX-like"/>
</dbReference>
<dbReference type="EMBL" id="LR134266">
    <property type="protein sequence ID" value="VED67563.1"/>
    <property type="molecule type" value="Genomic_DNA"/>
</dbReference>
<dbReference type="Gene3D" id="2.40.420.20">
    <property type="match status" value="1"/>
</dbReference>
<keyword evidence="9" id="KW-1185">Reference proteome</keyword>
<dbReference type="Pfam" id="PF25989">
    <property type="entry name" value="YknX_C"/>
    <property type="match status" value="1"/>
</dbReference>
<name>A0A447Z5G3_9STRE</name>
<protein>
    <submittedName>
        <fullName evidence="8">Acriflavin resistance protein A</fullName>
    </submittedName>
</protein>
<dbReference type="GO" id="GO:0030313">
    <property type="term" value="C:cell envelope"/>
    <property type="evidence" value="ECO:0007669"/>
    <property type="project" value="UniProtKB-SubCell"/>
</dbReference>
<feature type="compositionally biased region" description="Basic and acidic residues" evidence="4">
    <location>
        <begin position="373"/>
        <end position="385"/>
    </location>
</feature>
<dbReference type="Pfam" id="PF25990">
    <property type="entry name" value="Beta-barrel_YknX"/>
    <property type="match status" value="1"/>
</dbReference>
<dbReference type="InterPro" id="IPR006143">
    <property type="entry name" value="RND_pump_MFP"/>
</dbReference>